<organism evidence="1 2">
    <name type="scientific">Trichostrongylus colubriformis</name>
    <name type="common">Black scour worm</name>
    <dbReference type="NCBI Taxonomy" id="6319"/>
    <lineage>
        <taxon>Eukaryota</taxon>
        <taxon>Metazoa</taxon>
        <taxon>Ecdysozoa</taxon>
        <taxon>Nematoda</taxon>
        <taxon>Chromadorea</taxon>
        <taxon>Rhabditida</taxon>
        <taxon>Rhabditina</taxon>
        <taxon>Rhabditomorpha</taxon>
        <taxon>Strongyloidea</taxon>
        <taxon>Trichostrongylidae</taxon>
        <taxon>Trichostrongylus</taxon>
    </lineage>
</organism>
<feature type="non-terminal residue" evidence="1">
    <location>
        <position position="124"/>
    </location>
</feature>
<accession>A0AAN8FCV4</accession>
<evidence type="ECO:0000313" key="1">
    <source>
        <dbReference type="EMBL" id="KAK5966805.1"/>
    </source>
</evidence>
<reference evidence="1 2" key="1">
    <citation type="submission" date="2019-10" db="EMBL/GenBank/DDBJ databases">
        <title>Assembly and Annotation for the nematode Trichostrongylus colubriformis.</title>
        <authorList>
            <person name="Martin J."/>
        </authorList>
    </citation>
    <scope>NUCLEOTIDE SEQUENCE [LARGE SCALE GENOMIC DNA]</scope>
    <source>
        <strain evidence="1">G859</strain>
        <tissue evidence="1">Whole worm</tissue>
    </source>
</reference>
<comment type="caution">
    <text evidence="1">The sequence shown here is derived from an EMBL/GenBank/DDBJ whole genome shotgun (WGS) entry which is preliminary data.</text>
</comment>
<dbReference type="Proteomes" id="UP001331761">
    <property type="component" value="Unassembled WGS sequence"/>
</dbReference>
<name>A0AAN8FCV4_TRICO</name>
<keyword evidence="2" id="KW-1185">Reference proteome</keyword>
<dbReference type="EMBL" id="WIXE01023095">
    <property type="protein sequence ID" value="KAK5966805.1"/>
    <property type="molecule type" value="Genomic_DNA"/>
</dbReference>
<dbReference type="AlphaFoldDB" id="A0AAN8FCV4"/>
<proteinExistence type="predicted"/>
<sequence>MGTGQSFLVRLIAGEWWRLLMIYCMFQRSRSGSITNASPESIDRTPSFVSANSSSSFLSVPAPIRKRSGSMPAFKLSTLAIFWNLKKEQVRALRMTWARLCEPPRSNCKGIVNLVERVWEKLDT</sequence>
<gene>
    <name evidence="1" type="ORF">GCK32_021514</name>
</gene>
<protein>
    <submittedName>
        <fullName evidence="1">Uncharacterized protein</fullName>
    </submittedName>
</protein>
<evidence type="ECO:0000313" key="2">
    <source>
        <dbReference type="Proteomes" id="UP001331761"/>
    </source>
</evidence>